<dbReference type="InterPro" id="IPR024156">
    <property type="entry name" value="Small_GTPase_ARF"/>
</dbReference>
<dbReference type="Proteomes" id="UP000663860">
    <property type="component" value="Unassembled WGS sequence"/>
</dbReference>
<comment type="caution">
    <text evidence="13">The sequence shown here is derived from an EMBL/GenBank/DDBJ whole genome shotgun (WGS) entry which is preliminary data.</text>
</comment>
<evidence type="ECO:0000256" key="4">
    <source>
        <dbReference type="ARBA" id="ARBA00022707"/>
    </source>
</evidence>
<keyword evidence="6" id="KW-0931">ER-Golgi transport</keyword>
<evidence type="ECO:0000256" key="5">
    <source>
        <dbReference type="ARBA" id="ARBA00022741"/>
    </source>
</evidence>
<keyword evidence="4" id="KW-0519">Myristate</keyword>
<evidence type="ECO:0000256" key="9">
    <source>
        <dbReference type="ARBA" id="ARBA00023134"/>
    </source>
</evidence>
<keyword evidence="3" id="KW-0813">Transport</keyword>
<evidence type="ECO:0000256" key="3">
    <source>
        <dbReference type="ARBA" id="ARBA00022448"/>
    </source>
</evidence>
<dbReference type="GO" id="GO:0046872">
    <property type="term" value="F:metal ion binding"/>
    <property type="evidence" value="ECO:0007669"/>
    <property type="project" value="UniProtKB-KW"/>
</dbReference>
<dbReference type="PRINTS" id="PR00328">
    <property type="entry name" value="SAR1GTPBP"/>
</dbReference>
<proteinExistence type="inferred from homology"/>
<evidence type="ECO:0000313" key="15">
    <source>
        <dbReference type="Proteomes" id="UP000663860"/>
    </source>
</evidence>
<evidence type="ECO:0000256" key="8">
    <source>
        <dbReference type="ARBA" id="ARBA00023034"/>
    </source>
</evidence>
<dbReference type="EMBL" id="CAJOBB010000037">
    <property type="protein sequence ID" value="CAF3524511.1"/>
    <property type="molecule type" value="Genomic_DNA"/>
</dbReference>
<evidence type="ECO:0000256" key="7">
    <source>
        <dbReference type="ARBA" id="ARBA00022927"/>
    </source>
</evidence>
<feature type="binding site" evidence="11">
    <location>
        <begin position="12"/>
        <end position="19"/>
    </location>
    <ligand>
        <name>GTP</name>
        <dbReference type="ChEBI" id="CHEBI:37565"/>
    </ligand>
</feature>
<evidence type="ECO:0000256" key="12">
    <source>
        <dbReference type="PIRSR" id="PIRSR606689-2"/>
    </source>
</evidence>
<feature type="binding site" evidence="11">
    <location>
        <begin position="97"/>
        <end position="100"/>
    </location>
    <ligand>
        <name>GTP</name>
        <dbReference type="ChEBI" id="CHEBI:37565"/>
    </ligand>
</feature>
<dbReference type="Gene3D" id="3.40.50.300">
    <property type="entry name" value="P-loop containing nucleotide triphosphate hydrolases"/>
    <property type="match status" value="2"/>
</dbReference>
<sequence length="152" mass="17074">MPAKEARILIVGLDGTGKTIILYRLKLEETITSISTIDFNAKTINYKNISFTIWDVGGLIFVVDSNDRDRIGEASEELQRMLENDEFKGVPLLIFANKQDIPNVMNTTEITEKLGLHSLSNRNWYVQATCATSGDGLHEGLDWLSNQLENVE</sequence>
<evidence type="ECO:0000313" key="14">
    <source>
        <dbReference type="EMBL" id="CAF3524511.1"/>
    </source>
</evidence>
<keyword evidence="8" id="KW-0333">Golgi apparatus</keyword>
<dbReference type="PROSITE" id="PS51417">
    <property type="entry name" value="ARF"/>
    <property type="match status" value="1"/>
</dbReference>
<dbReference type="GO" id="GO:0015031">
    <property type="term" value="P:protein transport"/>
    <property type="evidence" value="ECO:0007669"/>
    <property type="project" value="UniProtKB-KW"/>
</dbReference>
<evidence type="ECO:0000256" key="11">
    <source>
        <dbReference type="PIRSR" id="PIRSR606689-1"/>
    </source>
</evidence>
<dbReference type="FunFam" id="3.40.50.300:FF:003500">
    <property type="entry name" value="ADP-ribosylation factor 1"/>
    <property type="match status" value="1"/>
</dbReference>
<feature type="binding site" evidence="11">
    <location>
        <position position="58"/>
    </location>
    <ligand>
        <name>GTP</name>
        <dbReference type="ChEBI" id="CHEBI:37565"/>
    </ligand>
</feature>
<dbReference type="SUPFAM" id="SSF52540">
    <property type="entry name" value="P-loop containing nucleoside triphosphate hydrolases"/>
    <property type="match status" value="1"/>
</dbReference>
<comment type="similarity">
    <text evidence="2">Belongs to the small GTPase superfamily. Arf family.</text>
</comment>
<reference evidence="13" key="1">
    <citation type="submission" date="2021-02" db="EMBL/GenBank/DDBJ databases">
        <authorList>
            <person name="Nowell W R."/>
        </authorList>
    </citation>
    <scope>NUCLEOTIDE SEQUENCE</scope>
</reference>
<dbReference type="SMART" id="SM00177">
    <property type="entry name" value="ARF"/>
    <property type="match status" value="1"/>
</dbReference>
<dbReference type="GO" id="GO:0016192">
    <property type="term" value="P:vesicle-mediated transport"/>
    <property type="evidence" value="ECO:0007669"/>
    <property type="project" value="UniProtKB-KW"/>
</dbReference>
<keyword evidence="9 11" id="KW-0342">GTP-binding</keyword>
<dbReference type="Proteomes" id="UP000663868">
    <property type="component" value="Unassembled WGS sequence"/>
</dbReference>
<dbReference type="GO" id="GO:0005525">
    <property type="term" value="F:GTP binding"/>
    <property type="evidence" value="ECO:0007669"/>
    <property type="project" value="UniProtKB-KW"/>
</dbReference>
<protein>
    <submittedName>
        <fullName evidence="13">Uncharacterized protein</fullName>
    </submittedName>
</protein>
<gene>
    <name evidence="13" type="ORF">IZO911_LOCUS18730</name>
    <name evidence="14" type="ORF">KXQ929_LOCUS1341</name>
</gene>
<evidence type="ECO:0000256" key="2">
    <source>
        <dbReference type="ARBA" id="ARBA00010290"/>
    </source>
</evidence>
<comment type="subcellular location">
    <subcellularLocation>
        <location evidence="1">Golgi apparatus</location>
    </subcellularLocation>
</comment>
<dbReference type="PANTHER" id="PTHR11711">
    <property type="entry name" value="ADP RIBOSYLATION FACTOR-RELATED"/>
    <property type="match status" value="1"/>
</dbReference>
<dbReference type="InterPro" id="IPR027417">
    <property type="entry name" value="P-loop_NTPase"/>
</dbReference>
<keyword evidence="12" id="KW-0460">Magnesium</keyword>
<feature type="binding site" evidence="12">
    <location>
        <position position="19"/>
    </location>
    <ligand>
        <name>Mg(2+)</name>
        <dbReference type="ChEBI" id="CHEBI:18420"/>
    </ligand>
</feature>
<evidence type="ECO:0000256" key="6">
    <source>
        <dbReference type="ARBA" id="ARBA00022892"/>
    </source>
</evidence>
<feature type="binding site" evidence="12">
    <location>
        <position position="36"/>
    </location>
    <ligand>
        <name>Mg(2+)</name>
        <dbReference type="ChEBI" id="CHEBI:18420"/>
    </ligand>
</feature>
<evidence type="ECO:0000256" key="10">
    <source>
        <dbReference type="ARBA" id="ARBA00023288"/>
    </source>
</evidence>
<dbReference type="GO" id="GO:0005794">
    <property type="term" value="C:Golgi apparatus"/>
    <property type="evidence" value="ECO:0007669"/>
    <property type="project" value="UniProtKB-SubCell"/>
</dbReference>
<evidence type="ECO:0000313" key="13">
    <source>
        <dbReference type="EMBL" id="CAF1021136.1"/>
    </source>
</evidence>
<dbReference type="Pfam" id="PF00025">
    <property type="entry name" value="Arf"/>
    <property type="match status" value="1"/>
</dbReference>
<name>A0A814IFV7_9BILA</name>
<organism evidence="13 15">
    <name type="scientific">Adineta steineri</name>
    <dbReference type="NCBI Taxonomy" id="433720"/>
    <lineage>
        <taxon>Eukaryota</taxon>
        <taxon>Metazoa</taxon>
        <taxon>Spiralia</taxon>
        <taxon>Gnathifera</taxon>
        <taxon>Rotifera</taxon>
        <taxon>Eurotatoria</taxon>
        <taxon>Bdelloidea</taxon>
        <taxon>Adinetida</taxon>
        <taxon>Adinetidae</taxon>
        <taxon>Adineta</taxon>
    </lineage>
</organism>
<dbReference type="AlphaFoldDB" id="A0A814IFV7"/>
<accession>A0A814IFV7</accession>
<dbReference type="GO" id="GO:0003924">
    <property type="term" value="F:GTPase activity"/>
    <property type="evidence" value="ECO:0007669"/>
    <property type="project" value="InterPro"/>
</dbReference>
<keyword evidence="5 11" id="KW-0547">Nucleotide-binding</keyword>
<dbReference type="SMART" id="SM00178">
    <property type="entry name" value="SAR"/>
    <property type="match status" value="1"/>
</dbReference>
<keyword evidence="7" id="KW-0653">Protein transport</keyword>
<evidence type="ECO:0000256" key="1">
    <source>
        <dbReference type="ARBA" id="ARBA00004555"/>
    </source>
</evidence>
<keyword evidence="12" id="KW-0479">Metal-binding</keyword>
<dbReference type="InterPro" id="IPR006689">
    <property type="entry name" value="Small_GTPase_ARF/SAR"/>
</dbReference>
<dbReference type="EMBL" id="CAJNOE010000182">
    <property type="protein sequence ID" value="CAF1021136.1"/>
    <property type="molecule type" value="Genomic_DNA"/>
</dbReference>
<keyword evidence="10" id="KW-0449">Lipoprotein</keyword>